<dbReference type="Pfam" id="PF00072">
    <property type="entry name" value="Response_reg"/>
    <property type="match status" value="1"/>
</dbReference>
<dbReference type="GO" id="GO:0004673">
    <property type="term" value="F:protein histidine kinase activity"/>
    <property type="evidence" value="ECO:0007669"/>
    <property type="project" value="UniProtKB-EC"/>
</dbReference>
<evidence type="ECO:0000313" key="5">
    <source>
        <dbReference type="Proteomes" id="UP000316388"/>
    </source>
</evidence>
<gene>
    <name evidence="4" type="primary">rpfC_1</name>
    <name evidence="4" type="ORF">Tfont_01986</name>
</gene>
<sequence>MLVAEDHPVNRKFIGLLLDKLGHQVAFAEDGRQAVALAAEGDYDIVLMDVHMPEMDGLEATQRIRALPGPRGRVPIVALTADIMDDAEQRAQAAGMNAFLAKPVQRAQLEAVMARCIAARAELTSPAPGAAAGKPPSP</sequence>
<keyword evidence="4" id="KW-0808">Transferase</keyword>
<keyword evidence="1 2" id="KW-0597">Phosphoprotein</keyword>
<proteinExistence type="predicted"/>
<evidence type="ECO:0000259" key="3">
    <source>
        <dbReference type="PROSITE" id="PS50110"/>
    </source>
</evidence>
<dbReference type="PANTHER" id="PTHR45339:SF3">
    <property type="entry name" value="HISTIDINE KINASE"/>
    <property type="match status" value="1"/>
</dbReference>
<protein>
    <submittedName>
        <fullName evidence="4">Sensory/regulatory protein RpfC</fullName>
        <ecNumber evidence="4">2.7.13.3</ecNumber>
    </submittedName>
</protein>
<dbReference type="EC" id="2.7.13.3" evidence="4"/>
<dbReference type="Gene3D" id="3.40.50.2300">
    <property type="match status" value="1"/>
</dbReference>
<dbReference type="PROSITE" id="PS50110">
    <property type="entry name" value="RESPONSE_REGULATORY"/>
    <property type="match status" value="1"/>
</dbReference>
<accession>A0A554XKD5</accession>
<reference evidence="4 5" key="1">
    <citation type="submission" date="2019-07" db="EMBL/GenBank/DDBJ databases">
        <title>Tepidimonas fonticaldi AT-A2 draft genome.</title>
        <authorList>
            <person name="Da Costa M.S."/>
            <person name="Froufe H.J.C."/>
            <person name="Egas C."/>
            <person name="Albuquerque L."/>
        </authorList>
    </citation>
    <scope>NUCLEOTIDE SEQUENCE [LARGE SCALE GENOMIC DNA]</scope>
    <source>
        <strain evidence="4 5">AT-A2</strain>
    </source>
</reference>
<evidence type="ECO:0000313" key="4">
    <source>
        <dbReference type="EMBL" id="TSE36258.1"/>
    </source>
</evidence>
<dbReference type="EMBL" id="VJOO01000020">
    <property type="protein sequence ID" value="TSE36258.1"/>
    <property type="molecule type" value="Genomic_DNA"/>
</dbReference>
<feature type="domain" description="Response regulatory" evidence="3">
    <location>
        <begin position="1"/>
        <end position="117"/>
    </location>
</feature>
<dbReference type="GO" id="GO:0000160">
    <property type="term" value="P:phosphorelay signal transduction system"/>
    <property type="evidence" value="ECO:0007669"/>
    <property type="project" value="InterPro"/>
</dbReference>
<evidence type="ECO:0000256" key="1">
    <source>
        <dbReference type="ARBA" id="ARBA00022553"/>
    </source>
</evidence>
<dbReference type="CDD" id="cd17546">
    <property type="entry name" value="REC_hyHK_CKI1_RcsC-like"/>
    <property type="match status" value="1"/>
</dbReference>
<dbReference type="SMART" id="SM00448">
    <property type="entry name" value="REC"/>
    <property type="match status" value="1"/>
</dbReference>
<evidence type="ECO:0000256" key="2">
    <source>
        <dbReference type="PROSITE-ProRule" id="PRU00169"/>
    </source>
</evidence>
<dbReference type="InterPro" id="IPR011006">
    <property type="entry name" value="CheY-like_superfamily"/>
</dbReference>
<dbReference type="AlphaFoldDB" id="A0A554XKD5"/>
<name>A0A554XKD5_9BURK</name>
<feature type="modified residue" description="4-aspartylphosphate" evidence="2">
    <location>
        <position position="49"/>
    </location>
</feature>
<dbReference type="Proteomes" id="UP000316388">
    <property type="component" value="Unassembled WGS sequence"/>
</dbReference>
<comment type="caution">
    <text evidence="4">The sequence shown here is derived from an EMBL/GenBank/DDBJ whole genome shotgun (WGS) entry which is preliminary data.</text>
</comment>
<dbReference type="InterPro" id="IPR001789">
    <property type="entry name" value="Sig_transdc_resp-reg_receiver"/>
</dbReference>
<organism evidence="4 5">
    <name type="scientific">Tepidimonas fonticaldi</name>
    <dbReference type="NCBI Taxonomy" id="1101373"/>
    <lineage>
        <taxon>Bacteria</taxon>
        <taxon>Pseudomonadati</taxon>
        <taxon>Pseudomonadota</taxon>
        <taxon>Betaproteobacteria</taxon>
        <taxon>Burkholderiales</taxon>
        <taxon>Tepidimonas</taxon>
    </lineage>
</organism>
<dbReference type="SUPFAM" id="SSF52172">
    <property type="entry name" value="CheY-like"/>
    <property type="match status" value="1"/>
</dbReference>
<dbReference type="PANTHER" id="PTHR45339">
    <property type="entry name" value="HYBRID SIGNAL TRANSDUCTION HISTIDINE KINASE J"/>
    <property type="match status" value="1"/>
</dbReference>